<comment type="subcellular location">
    <subcellularLocation>
        <location evidence="6">Cytoplasm</location>
    </subcellularLocation>
</comment>
<evidence type="ECO:0000256" key="1">
    <source>
        <dbReference type="ARBA" id="ARBA00022490"/>
    </source>
</evidence>
<evidence type="ECO:0000256" key="5">
    <source>
        <dbReference type="ARBA" id="ARBA00022691"/>
    </source>
</evidence>
<evidence type="ECO:0000313" key="9">
    <source>
        <dbReference type="EMBL" id="QWY77082.1"/>
    </source>
</evidence>
<dbReference type="Proteomes" id="UP000683551">
    <property type="component" value="Chromosome"/>
</dbReference>
<name>A0A9E6MXX2_9PROT</name>
<dbReference type="Pfam" id="PF23016">
    <property type="entry name" value="RsmI_C"/>
    <property type="match status" value="1"/>
</dbReference>
<gene>
    <name evidence="6 9" type="primary">rsmI</name>
    <name evidence="9" type="ORF">JZL65_11490</name>
</gene>
<evidence type="ECO:0000256" key="4">
    <source>
        <dbReference type="ARBA" id="ARBA00022679"/>
    </source>
</evidence>
<dbReference type="FunFam" id="3.30.950.10:FF:000002">
    <property type="entry name" value="Ribosomal RNA small subunit methyltransferase I"/>
    <property type="match status" value="1"/>
</dbReference>
<protein>
    <recommendedName>
        <fullName evidence="6">Ribosomal RNA small subunit methyltransferase I</fullName>
        <ecNumber evidence="6">2.1.1.198</ecNumber>
    </recommendedName>
    <alternativeName>
        <fullName evidence="6">16S rRNA 2'-O-ribose C1402 methyltransferase</fullName>
    </alternativeName>
    <alternativeName>
        <fullName evidence="6">rRNA (cytidine-2'-O-)-methyltransferase RsmI</fullName>
    </alternativeName>
</protein>
<evidence type="ECO:0000256" key="2">
    <source>
        <dbReference type="ARBA" id="ARBA00022552"/>
    </source>
</evidence>
<dbReference type="InterPro" id="IPR035996">
    <property type="entry name" value="4pyrrol_Methylase_sf"/>
</dbReference>
<dbReference type="InterPro" id="IPR053910">
    <property type="entry name" value="RsmI_HTH"/>
</dbReference>
<dbReference type="EMBL" id="CP071137">
    <property type="protein sequence ID" value="QWY77082.1"/>
    <property type="molecule type" value="Genomic_DNA"/>
</dbReference>
<feature type="domain" description="RsmI HTH" evidence="8">
    <location>
        <begin position="252"/>
        <end position="296"/>
    </location>
</feature>
<dbReference type="CDD" id="cd11648">
    <property type="entry name" value="RsmI"/>
    <property type="match status" value="1"/>
</dbReference>
<dbReference type="Pfam" id="PF00590">
    <property type="entry name" value="TP_methylase"/>
    <property type="match status" value="1"/>
</dbReference>
<dbReference type="InterPro" id="IPR000878">
    <property type="entry name" value="4pyrrol_Mease"/>
</dbReference>
<keyword evidence="4 6" id="KW-0808">Transferase</keyword>
<dbReference type="PANTHER" id="PTHR46111">
    <property type="entry name" value="RIBOSOMAL RNA SMALL SUBUNIT METHYLTRANSFERASE I"/>
    <property type="match status" value="1"/>
</dbReference>
<comment type="function">
    <text evidence="6">Catalyzes the 2'-O-methylation of the ribose of cytidine 1402 (C1402) in 16S rRNA.</text>
</comment>
<dbReference type="Gene3D" id="3.40.1010.10">
    <property type="entry name" value="Cobalt-precorrin-4 Transmethylase, Domain 1"/>
    <property type="match status" value="1"/>
</dbReference>
<keyword evidence="1 6" id="KW-0963">Cytoplasm</keyword>
<evidence type="ECO:0000256" key="6">
    <source>
        <dbReference type="HAMAP-Rule" id="MF_01877"/>
    </source>
</evidence>
<organism evidence="9 10">
    <name type="scientific">Ferrovum myxofaciens</name>
    <dbReference type="NCBI Taxonomy" id="416213"/>
    <lineage>
        <taxon>Bacteria</taxon>
        <taxon>Pseudomonadati</taxon>
        <taxon>Pseudomonadota</taxon>
        <taxon>Betaproteobacteria</taxon>
        <taxon>Ferrovales</taxon>
        <taxon>Ferrovaceae</taxon>
        <taxon>Ferrovum</taxon>
    </lineage>
</organism>
<dbReference type="EC" id="2.1.1.198" evidence="6"/>
<dbReference type="AlphaFoldDB" id="A0A9E6MXX2"/>
<comment type="similarity">
    <text evidence="6">Belongs to the methyltransferase superfamily. RsmI family.</text>
</comment>
<dbReference type="PANTHER" id="PTHR46111:SF1">
    <property type="entry name" value="RIBOSOMAL RNA SMALL SUBUNIT METHYLTRANSFERASE I"/>
    <property type="match status" value="1"/>
</dbReference>
<feature type="domain" description="Tetrapyrrole methylase" evidence="7">
    <location>
        <begin position="21"/>
        <end position="221"/>
    </location>
</feature>
<evidence type="ECO:0000259" key="7">
    <source>
        <dbReference type="Pfam" id="PF00590"/>
    </source>
</evidence>
<dbReference type="GO" id="GO:0005737">
    <property type="term" value="C:cytoplasm"/>
    <property type="evidence" value="ECO:0007669"/>
    <property type="project" value="UniProtKB-SubCell"/>
</dbReference>
<keyword evidence="2 6" id="KW-0698">rRNA processing</keyword>
<dbReference type="InterPro" id="IPR014777">
    <property type="entry name" value="4pyrrole_Mease_sub1"/>
</dbReference>
<dbReference type="PIRSF" id="PIRSF005917">
    <property type="entry name" value="MTase_YraL"/>
    <property type="match status" value="1"/>
</dbReference>
<evidence type="ECO:0000256" key="3">
    <source>
        <dbReference type="ARBA" id="ARBA00022603"/>
    </source>
</evidence>
<evidence type="ECO:0000259" key="8">
    <source>
        <dbReference type="Pfam" id="PF23016"/>
    </source>
</evidence>
<dbReference type="Gene3D" id="3.30.950.10">
    <property type="entry name" value="Methyltransferase, Cobalt-precorrin-4 Transmethylase, Domain 2"/>
    <property type="match status" value="1"/>
</dbReference>
<accession>A0A9E6MXX2</accession>
<evidence type="ECO:0000313" key="10">
    <source>
        <dbReference type="Proteomes" id="UP000683551"/>
    </source>
</evidence>
<dbReference type="HAMAP" id="MF_01877">
    <property type="entry name" value="16SrRNA_methyltr_I"/>
    <property type="match status" value="1"/>
</dbReference>
<sequence length="298" mass="32367">MESSLTHIPLHASALPGSEGTLYVVATPIGNLGDLTLRAIEVLRKVDLIAAEDTRTSRPLLDHFGIMAPLISLHQHNEREKAQLLIRKLQEGHSVALISDAGTPAISDPGARVVDEVLNAGGKVVPIPGVSAVTTLLSVAGMTCPQFYFHGFLPAKKGERQRQIQSLGNLNAVVVFYEAPHRILATLTVLAQEWGGARRVTLGRELTKRFETLHRSTLEEAVLWVQADPNQQRGEFVLAIEPAPVVVQAATALEPSQERWLAVLLTRLPVKEAVQLMGEATGLPRNQLYAEALRLKGP</sequence>
<dbReference type="SUPFAM" id="SSF53790">
    <property type="entry name" value="Tetrapyrrole methylase"/>
    <property type="match status" value="1"/>
</dbReference>
<dbReference type="InterPro" id="IPR018063">
    <property type="entry name" value="SAM_MeTrfase_RsmI_CS"/>
</dbReference>
<keyword evidence="5 6" id="KW-0949">S-adenosyl-L-methionine</keyword>
<dbReference type="PROSITE" id="PS01296">
    <property type="entry name" value="RSMI"/>
    <property type="match status" value="1"/>
</dbReference>
<proteinExistence type="inferred from homology"/>
<dbReference type="InterPro" id="IPR008189">
    <property type="entry name" value="rRNA_ssu_MeTfrase_I"/>
</dbReference>
<dbReference type="GO" id="GO:0070677">
    <property type="term" value="F:rRNA (cytosine-2'-O-)-methyltransferase activity"/>
    <property type="evidence" value="ECO:0007669"/>
    <property type="project" value="UniProtKB-UniRule"/>
</dbReference>
<dbReference type="InterPro" id="IPR014776">
    <property type="entry name" value="4pyrrole_Mease_sub2"/>
</dbReference>
<dbReference type="NCBIfam" id="TIGR00096">
    <property type="entry name" value="16S rRNA (cytidine(1402)-2'-O)-methyltransferase"/>
    <property type="match status" value="1"/>
</dbReference>
<reference evidence="9" key="1">
    <citation type="submission" date="2021-02" db="EMBL/GenBank/DDBJ databases">
        <title>Comparative genomics of Ferrovum myxofaciens strains, predominant extremophile bacteria forming large biofilm stalactites in acid mine ecosystems.</title>
        <authorList>
            <person name="Burkartova K."/>
            <person name="Ridl J."/>
            <person name="Pajer P."/>
            <person name="Falteisek L."/>
        </authorList>
    </citation>
    <scope>NUCLEOTIDE SEQUENCE</scope>
    <source>
        <strain evidence="9">MI1III</strain>
    </source>
</reference>
<comment type="catalytic activity">
    <reaction evidence="6">
        <text>cytidine(1402) in 16S rRNA + S-adenosyl-L-methionine = 2'-O-methylcytidine(1402) in 16S rRNA + S-adenosyl-L-homocysteine + H(+)</text>
        <dbReference type="Rhea" id="RHEA:42924"/>
        <dbReference type="Rhea" id="RHEA-COMP:10285"/>
        <dbReference type="Rhea" id="RHEA-COMP:10286"/>
        <dbReference type="ChEBI" id="CHEBI:15378"/>
        <dbReference type="ChEBI" id="CHEBI:57856"/>
        <dbReference type="ChEBI" id="CHEBI:59789"/>
        <dbReference type="ChEBI" id="CHEBI:74495"/>
        <dbReference type="ChEBI" id="CHEBI:82748"/>
        <dbReference type="EC" id="2.1.1.198"/>
    </reaction>
</comment>
<dbReference type="FunFam" id="3.40.1010.10:FF:000002">
    <property type="entry name" value="Ribosomal RNA small subunit methyltransferase I"/>
    <property type="match status" value="1"/>
</dbReference>
<keyword evidence="3 6" id="KW-0489">Methyltransferase</keyword>